<dbReference type="RefSeq" id="WP_222579200.1">
    <property type="nucleotide sequence ID" value="NZ_JAHVHU010000006.1"/>
</dbReference>
<keyword evidence="7" id="KW-0805">Transcription regulation</keyword>
<evidence type="ECO:0000256" key="3">
    <source>
        <dbReference type="ARBA" id="ARBA00011738"/>
    </source>
</evidence>
<protein>
    <recommendedName>
        <fullName evidence="4">Transcriptional regulator MntR</fullName>
    </recommendedName>
    <alternativeName>
        <fullName evidence="13">Manganese transport regulator</fullName>
    </alternativeName>
</protein>
<evidence type="ECO:0000256" key="10">
    <source>
        <dbReference type="ARBA" id="ARBA00023163"/>
    </source>
</evidence>
<dbReference type="GO" id="GO:0003700">
    <property type="term" value="F:DNA-binding transcription factor activity"/>
    <property type="evidence" value="ECO:0007669"/>
    <property type="project" value="InterPro"/>
</dbReference>
<evidence type="ECO:0000256" key="4">
    <source>
        <dbReference type="ARBA" id="ARBA00022386"/>
    </source>
</evidence>
<dbReference type="InterPro" id="IPR022689">
    <property type="entry name" value="Iron_dep_repressor"/>
</dbReference>
<organism evidence="15 16">
    <name type="scientific">Membranihabitans marinus</name>
    <dbReference type="NCBI Taxonomy" id="1227546"/>
    <lineage>
        <taxon>Bacteria</taxon>
        <taxon>Pseudomonadati</taxon>
        <taxon>Bacteroidota</taxon>
        <taxon>Saprospiria</taxon>
        <taxon>Saprospirales</taxon>
        <taxon>Saprospiraceae</taxon>
        <taxon>Membranihabitans</taxon>
    </lineage>
</organism>
<dbReference type="PROSITE" id="PS50944">
    <property type="entry name" value="HTH_DTXR"/>
    <property type="match status" value="1"/>
</dbReference>
<comment type="function">
    <text evidence="12">In the presence of manganese, represses expression of mntH and mntS. Up-regulates expression of mntP.</text>
</comment>
<name>A0A953HW78_9BACT</name>
<dbReference type="Pfam" id="PF01325">
    <property type="entry name" value="Fe_dep_repress"/>
    <property type="match status" value="1"/>
</dbReference>
<dbReference type="SUPFAM" id="SSF46785">
    <property type="entry name" value="Winged helix' DNA-binding domain"/>
    <property type="match status" value="1"/>
</dbReference>
<keyword evidence="11" id="KW-0464">Manganese</keyword>
<dbReference type="PANTHER" id="PTHR33238:SF11">
    <property type="entry name" value="TRANSCRIPTIONAL REGULATOR MNTR"/>
    <property type="match status" value="1"/>
</dbReference>
<evidence type="ECO:0000256" key="9">
    <source>
        <dbReference type="ARBA" id="ARBA00023159"/>
    </source>
</evidence>
<dbReference type="GO" id="GO:0005737">
    <property type="term" value="C:cytoplasm"/>
    <property type="evidence" value="ECO:0007669"/>
    <property type="project" value="UniProtKB-SubCell"/>
</dbReference>
<evidence type="ECO:0000256" key="12">
    <source>
        <dbReference type="ARBA" id="ARBA00025185"/>
    </source>
</evidence>
<comment type="similarity">
    <text evidence="2">Belongs to the DtxR/MntR family.</text>
</comment>
<dbReference type="InterPro" id="IPR036390">
    <property type="entry name" value="WH_DNA-bd_sf"/>
</dbReference>
<feature type="domain" description="HTH dtxR-type" evidence="14">
    <location>
        <begin position="1"/>
        <end position="68"/>
    </location>
</feature>
<dbReference type="Pfam" id="PF04023">
    <property type="entry name" value="FeoA"/>
    <property type="match status" value="1"/>
</dbReference>
<evidence type="ECO:0000256" key="2">
    <source>
        <dbReference type="ARBA" id="ARBA00007871"/>
    </source>
</evidence>
<dbReference type="SUPFAM" id="SSF47979">
    <property type="entry name" value="Iron-dependent repressor protein, dimerization domain"/>
    <property type="match status" value="1"/>
</dbReference>
<comment type="subunit">
    <text evidence="3">Homodimer.</text>
</comment>
<evidence type="ECO:0000256" key="1">
    <source>
        <dbReference type="ARBA" id="ARBA00004496"/>
    </source>
</evidence>
<evidence type="ECO:0000256" key="11">
    <source>
        <dbReference type="ARBA" id="ARBA00023211"/>
    </source>
</evidence>
<keyword evidence="10" id="KW-0804">Transcription</keyword>
<dbReference type="Gene3D" id="1.10.60.10">
    <property type="entry name" value="Iron dependent repressor, metal binding and dimerisation domain"/>
    <property type="match status" value="1"/>
</dbReference>
<dbReference type="AlphaFoldDB" id="A0A953HW78"/>
<dbReference type="Pfam" id="PF02742">
    <property type="entry name" value="Fe_dep_repr_C"/>
    <property type="match status" value="1"/>
</dbReference>
<dbReference type="InterPro" id="IPR050536">
    <property type="entry name" value="DtxR_MntR_Metal-Reg"/>
</dbReference>
<dbReference type="InterPro" id="IPR007167">
    <property type="entry name" value="Fe-transptr_FeoA-like"/>
</dbReference>
<dbReference type="InterPro" id="IPR036388">
    <property type="entry name" value="WH-like_DNA-bd_sf"/>
</dbReference>
<dbReference type="GO" id="GO:0046914">
    <property type="term" value="F:transition metal ion binding"/>
    <property type="evidence" value="ECO:0007669"/>
    <property type="project" value="InterPro"/>
</dbReference>
<keyword evidence="9" id="KW-0010">Activator</keyword>
<evidence type="ECO:0000256" key="13">
    <source>
        <dbReference type="ARBA" id="ARBA00032593"/>
    </source>
</evidence>
<dbReference type="PANTHER" id="PTHR33238">
    <property type="entry name" value="IRON (METAL) DEPENDENT REPRESSOR, DTXR FAMILY"/>
    <property type="match status" value="1"/>
</dbReference>
<dbReference type="Gene3D" id="1.10.10.10">
    <property type="entry name" value="Winged helix-like DNA-binding domain superfamily/Winged helix DNA-binding domain"/>
    <property type="match status" value="1"/>
</dbReference>
<keyword evidence="6" id="KW-0678">Repressor</keyword>
<dbReference type="GO" id="GO:0046983">
    <property type="term" value="F:protein dimerization activity"/>
    <property type="evidence" value="ECO:0007669"/>
    <property type="project" value="InterPro"/>
</dbReference>
<dbReference type="Proteomes" id="UP000753961">
    <property type="component" value="Unassembled WGS sequence"/>
</dbReference>
<evidence type="ECO:0000256" key="8">
    <source>
        <dbReference type="ARBA" id="ARBA00023125"/>
    </source>
</evidence>
<accession>A0A953HW78</accession>
<keyword evidence="5" id="KW-0963">Cytoplasm</keyword>
<evidence type="ECO:0000256" key="5">
    <source>
        <dbReference type="ARBA" id="ARBA00022490"/>
    </source>
</evidence>
<proteinExistence type="inferred from homology"/>
<evidence type="ECO:0000256" key="6">
    <source>
        <dbReference type="ARBA" id="ARBA00022491"/>
    </source>
</evidence>
<dbReference type="InterPro" id="IPR038157">
    <property type="entry name" value="FeoA_core_dom"/>
</dbReference>
<evidence type="ECO:0000256" key="7">
    <source>
        <dbReference type="ARBA" id="ARBA00023015"/>
    </source>
</evidence>
<evidence type="ECO:0000313" key="16">
    <source>
        <dbReference type="Proteomes" id="UP000753961"/>
    </source>
</evidence>
<dbReference type="Gene3D" id="2.30.30.90">
    <property type="match status" value="1"/>
</dbReference>
<dbReference type="InterPro" id="IPR022687">
    <property type="entry name" value="HTH_DTXR"/>
</dbReference>
<evidence type="ECO:0000259" key="14">
    <source>
        <dbReference type="PROSITE" id="PS50944"/>
    </source>
</evidence>
<reference evidence="15" key="1">
    <citation type="submission" date="2021-06" db="EMBL/GenBank/DDBJ databases">
        <title>44 bacteria genomes isolated from Dapeng, Shenzhen.</title>
        <authorList>
            <person name="Zheng W."/>
            <person name="Yu S."/>
            <person name="Huang Y."/>
        </authorList>
    </citation>
    <scope>NUCLEOTIDE SEQUENCE</scope>
    <source>
        <strain evidence="15">DP5N28-2</strain>
    </source>
</reference>
<comment type="caution">
    <text evidence="15">The sequence shown here is derived from an EMBL/GenBank/DDBJ whole genome shotgun (WGS) entry which is preliminary data.</text>
</comment>
<dbReference type="EMBL" id="JAHVHU010000006">
    <property type="protein sequence ID" value="MBY5957676.1"/>
    <property type="molecule type" value="Genomic_DNA"/>
</dbReference>
<evidence type="ECO:0000313" key="15">
    <source>
        <dbReference type="EMBL" id="MBY5957676.1"/>
    </source>
</evidence>
<keyword evidence="8" id="KW-0238">DNA-binding</keyword>
<comment type="subcellular location">
    <subcellularLocation>
        <location evidence="1">Cytoplasm</location>
    </subcellularLocation>
</comment>
<dbReference type="SMART" id="SM00529">
    <property type="entry name" value="HTH_DTXR"/>
    <property type="match status" value="1"/>
</dbReference>
<keyword evidence="16" id="KW-1185">Reference proteome</keyword>
<dbReference type="SMART" id="SM00899">
    <property type="entry name" value="FeoA"/>
    <property type="match status" value="1"/>
</dbReference>
<sequence length="222" mass="25453">MHHNITKKEEDYLKGLMHLKWKTQGGHIGTNQLADSVGVAPATANSMLKKLKEKSWVDYKKYGSIKLTQAGENIALQLIRKHRLWETFLYDTLDFSWDEVHEVAEQLEHIRSEKLIEKLDQFLGYPTHDPHGDPIPDSQGKFKKQSKKTLAEMPVGSISKIVSVRDTSAAFLQYVSQLGMDLKTQIEILGKQDFDNSLHIRVKQDTYRVSEKFSTNVYVVPI</sequence>
<dbReference type="GO" id="GO:0003677">
    <property type="term" value="F:DNA binding"/>
    <property type="evidence" value="ECO:0007669"/>
    <property type="project" value="UniProtKB-KW"/>
</dbReference>
<gene>
    <name evidence="15" type="ORF">KUV50_06015</name>
</gene>
<dbReference type="InterPro" id="IPR036421">
    <property type="entry name" value="Fe_dep_repressor_sf"/>
</dbReference>
<dbReference type="InterPro" id="IPR001367">
    <property type="entry name" value="Fe_dep_repressor"/>
</dbReference>